<reference evidence="7" key="1">
    <citation type="submission" date="2018-06" db="EMBL/GenBank/DDBJ databases">
        <authorList>
            <person name="Zhirakovskaya E."/>
        </authorList>
    </citation>
    <scope>NUCLEOTIDE SEQUENCE</scope>
</reference>
<dbReference type="GO" id="GO:0015483">
    <property type="term" value="F:long-chain fatty acid transporting porin activity"/>
    <property type="evidence" value="ECO:0007669"/>
    <property type="project" value="TreeGrafter"/>
</dbReference>
<comment type="subcellular location">
    <subcellularLocation>
        <location evidence="1">Cell outer membrane</location>
        <topology evidence="1">Multi-pass membrane protein</topology>
    </subcellularLocation>
</comment>
<evidence type="ECO:0000256" key="3">
    <source>
        <dbReference type="ARBA" id="ARBA00022692"/>
    </source>
</evidence>
<keyword evidence="3" id="KW-0812">Transmembrane</keyword>
<dbReference type="EMBL" id="UOFZ01000057">
    <property type="protein sequence ID" value="VAX12627.1"/>
    <property type="molecule type" value="Genomic_DNA"/>
</dbReference>
<evidence type="ECO:0000256" key="4">
    <source>
        <dbReference type="ARBA" id="ARBA00022729"/>
    </source>
</evidence>
<keyword evidence="5" id="KW-0472">Membrane</keyword>
<dbReference type="GO" id="GO:0009279">
    <property type="term" value="C:cell outer membrane"/>
    <property type="evidence" value="ECO:0007669"/>
    <property type="project" value="UniProtKB-SubCell"/>
</dbReference>
<dbReference type="Pfam" id="PF03349">
    <property type="entry name" value="Toluene_X"/>
    <property type="match status" value="1"/>
</dbReference>
<keyword evidence="4" id="KW-0732">Signal</keyword>
<keyword evidence="2" id="KW-1134">Transmembrane beta strand</keyword>
<proteinExistence type="predicted"/>
<dbReference type="AlphaFoldDB" id="A0A3B1C6V4"/>
<dbReference type="Gene3D" id="2.40.160.60">
    <property type="entry name" value="Outer membrane protein transport protein (OMPP1/FadL/TodX)"/>
    <property type="match status" value="1"/>
</dbReference>
<dbReference type="PANTHER" id="PTHR35093:SF8">
    <property type="entry name" value="OUTER MEMBRANE PROTEIN NMB0088-RELATED"/>
    <property type="match status" value="1"/>
</dbReference>
<dbReference type="InterPro" id="IPR005017">
    <property type="entry name" value="OMPP1/FadL/TodX"/>
</dbReference>
<evidence type="ECO:0000256" key="1">
    <source>
        <dbReference type="ARBA" id="ARBA00004571"/>
    </source>
</evidence>
<organism evidence="7">
    <name type="scientific">hydrothermal vent metagenome</name>
    <dbReference type="NCBI Taxonomy" id="652676"/>
    <lineage>
        <taxon>unclassified sequences</taxon>
        <taxon>metagenomes</taxon>
        <taxon>ecological metagenomes</taxon>
    </lineage>
</organism>
<evidence type="ECO:0000256" key="2">
    <source>
        <dbReference type="ARBA" id="ARBA00022452"/>
    </source>
</evidence>
<dbReference type="SUPFAM" id="SSF56935">
    <property type="entry name" value="Porins"/>
    <property type="match status" value="1"/>
</dbReference>
<gene>
    <name evidence="7" type="ORF">MNBD_GAMMA24-1421</name>
</gene>
<evidence type="ECO:0000256" key="5">
    <source>
        <dbReference type="ARBA" id="ARBA00023136"/>
    </source>
</evidence>
<evidence type="ECO:0008006" key="8">
    <source>
        <dbReference type="Google" id="ProtNLM"/>
    </source>
</evidence>
<protein>
    <recommendedName>
        <fullName evidence="8">Long-chain fatty acid transport protein</fullName>
    </recommendedName>
</protein>
<dbReference type="PANTHER" id="PTHR35093">
    <property type="entry name" value="OUTER MEMBRANE PROTEIN NMB0088-RELATED"/>
    <property type="match status" value="1"/>
</dbReference>
<name>A0A3B1C6V4_9ZZZZ</name>
<keyword evidence="6" id="KW-0998">Cell outer membrane</keyword>
<evidence type="ECO:0000313" key="7">
    <source>
        <dbReference type="EMBL" id="VAX12627.1"/>
    </source>
</evidence>
<evidence type="ECO:0000256" key="6">
    <source>
        <dbReference type="ARBA" id="ARBA00023237"/>
    </source>
</evidence>
<sequence>MKKTASARNSLFQGKLIAGLTISLIGLQAQASGFRIPEISTTGMGLANALVANKDEAGAMAYNPAIMAFHEDHTFQIGTTLLGYDLSATPTGGNTTDSTTRDKFVIPNMFLSARTSRDITFGLAMNSPFGLETRWPKGTFPAFSGATYVYEPEHSRINMLNVNPSIAIKLDSKTSIAMGVMFYDVSSLTFNSQGINISGSGSGFGWNLAMLHSTKNWDFGVSYKSSVKANLGGSFTTGVGSATGAYPARSSLNFPDMLQIGLLYRLTDRFNMEFDIENTGWNVFDQIVIEYAYTKTTSSTNNWDNSLAYRLGATYKISDKTKLRFGYSLDNTPQPDANFSARVPDNKRQLFSIGIGHDFDGWTLDAAYMRAAVDDRTLNSSTIYPSTGVDPNGTSAYNGRYQSTINLLGISMSTTF</sequence>
<accession>A0A3B1C6V4</accession>